<dbReference type="EMBL" id="JANAKD010000509">
    <property type="protein sequence ID" value="KAJ3493229.1"/>
    <property type="molecule type" value="Genomic_DNA"/>
</dbReference>
<protein>
    <submittedName>
        <fullName evidence="1">Uncharacterized protein</fullName>
    </submittedName>
</protein>
<evidence type="ECO:0000313" key="2">
    <source>
        <dbReference type="Proteomes" id="UP001148737"/>
    </source>
</evidence>
<dbReference type="Proteomes" id="UP001148737">
    <property type="component" value="Unassembled WGS sequence"/>
</dbReference>
<sequence>MSSQKPSLDLKIEVVSTAEQVKEAFGPLCEAFGVQTQDAIFIGLNPGWDTPDGRQKGEERFIERFTSRTFNHDEKPNTIFLNATVVDPATNQRVVAGVAVWEQASTVVGYGDLPPEDEGADMGIEAIYPNDLVQQKLWTDVMTDLHASRWQAVRDNATSSPPAIMVLDICAVDPRFQGHGIGRKLVEWGLEEAKLRGDLELVTEASVMGRRVYQKLGFEQEGPETVYNVDASLSKYPLPSNVFLRTRKR</sequence>
<keyword evidence="2" id="KW-1185">Reference proteome</keyword>
<organism evidence="1 2">
    <name type="scientific">Lecanicillium saksenae</name>
    <dbReference type="NCBI Taxonomy" id="468837"/>
    <lineage>
        <taxon>Eukaryota</taxon>
        <taxon>Fungi</taxon>
        <taxon>Dikarya</taxon>
        <taxon>Ascomycota</taxon>
        <taxon>Pezizomycotina</taxon>
        <taxon>Sordariomycetes</taxon>
        <taxon>Hypocreomycetidae</taxon>
        <taxon>Hypocreales</taxon>
        <taxon>Cordycipitaceae</taxon>
        <taxon>Lecanicillium</taxon>
    </lineage>
</organism>
<proteinExistence type="predicted"/>
<comment type="caution">
    <text evidence="1">The sequence shown here is derived from an EMBL/GenBank/DDBJ whole genome shotgun (WGS) entry which is preliminary data.</text>
</comment>
<accession>A0ACC1QUM5</accession>
<name>A0ACC1QUM5_9HYPO</name>
<gene>
    <name evidence="1" type="ORF">NLG97_g4862</name>
</gene>
<reference evidence="1" key="1">
    <citation type="submission" date="2022-07" db="EMBL/GenBank/DDBJ databases">
        <title>Genome Sequence of Lecanicillium saksenae.</title>
        <authorList>
            <person name="Buettner E."/>
        </authorList>
    </citation>
    <scope>NUCLEOTIDE SEQUENCE</scope>
    <source>
        <strain evidence="1">VT-O1</strain>
    </source>
</reference>
<evidence type="ECO:0000313" key="1">
    <source>
        <dbReference type="EMBL" id="KAJ3493229.1"/>
    </source>
</evidence>